<dbReference type="Pfam" id="PF05069">
    <property type="entry name" value="Phage_tail_S"/>
    <property type="match status" value="1"/>
</dbReference>
<dbReference type="NCBIfam" id="TIGR01635">
    <property type="entry name" value="tail_comp_S"/>
    <property type="match status" value="1"/>
</dbReference>
<protein>
    <submittedName>
        <fullName evidence="1">Virion morphogenesis protein</fullName>
    </submittedName>
</protein>
<dbReference type="Proteomes" id="UP000321306">
    <property type="component" value="Unassembled WGS sequence"/>
</dbReference>
<reference evidence="1 2" key="1">
    <citation type="submission" date="2019-07" db="EMBL/GenBank/DDBJ databases">
        <title>Whole genome shotgun sequence of Deinococcus cellulosilyticus NBRC 106333.</title>
        <authorList>
            <person name="Hosoyama A."/>
            <person name="Uohara A."/>
            <person name="Ohji S."/>
            <person name="Ichikawa N."/>
        </authorList>
    </citation>
    <scope>NUCLEOTIDE SEQUENCE [LARGE SCALE GENOMIC DNA]</scope>
    <source>
        <strain evidence="1 2">NBRC 106333</strain>
    </source>
</reference>
<organism evidence="1 2">
    <name type="scientific">Deinococcus cellulosilyticus (strain DSM 18568 / NBRC 106333 / KACC 11606 / 5516J-15)</name>
    <dbReference type="NCBI Taxonomy" id="1223518"/>
    <lineage>
        <taxon>Bacteria</taxon>
        <taxon>Thermotogati</taxon>
        <taxon>Deinococcota</taxon>
        <taxon>Deinococci</taxon>
        <taxon>Deinococcales</taxon>
        <taxon>Deinococcaceae</taxon>
        <taxon>Deinococcus</taxon>
    </lineage>
</organism>
<name>A0A511MXH0_DEIC1</name>
<proteinExistence type="predicted"/>
<accession>A0A511MXH0</accession>
<dbReference type="EMBL" id="BJXB01000001">
    <property type="protein sequence ID" value="GEM44826.1"/>
    <property type="molecule type" value="Genomic_DNA"/>
</dbReference>
<evidence type="ECO:0000313" key="2">
    <source>
        <dbReference type="Proteomes" id="UP000321306"/>
    </source>
</evidence>
<evidence type="ECO:0000313" key="1">
    <source>
        <dbReference type="EMBL" id="GEM44826.1"/>
    </source>
</evidence>
<gene>
    <name evidence="1" type="ORF">DC3_04610</name>
</gene>
<keyword evidence="2" id="KW-1185">Reference proteome</keyword>
<dbReference type="AlphaFoldDB" id="A0A511MXH0"/>
<sequence>MPIQGLDHLQRELRRLSTGQLEKPSKVIAEGMVTSTKKRFGDQVDPDGKPWKPLSPVTIKARLGGSKAYTKKGQLRKAAARRVAKMKILIVSAQLMNSIQWRVRGGEIAWGTNVKYARLHNFGSGPEHKSNVPARPFMGINQADQVLIEKTVTRFLEGTL</sequence>
<comment type="caution">
    <text evidence="1">The sequence shown here is derived from an EMBL/GenBank/DDBJ whole genome shotgun (WGS) entry which is preliminary data.</text>
</comment>
<dbReference type="InterPro" id="IPR006522">
    <property type="entry name" value="Phage_virion_morphogenesis"/>
</dbReference>